<evidence type="ECO:0000256" key="2">
    <source>
        <dbReference type="SAM" id="SignalP"/>
    </source>
</evidence>
<dbReference type="Proteomes" id="UP000518752">
    <property type="component" value="Unassembled WGS sequence"/>
</dbReference>
<dbReference type="InterPro" id="IPR032710">
    <property type="entry name" value="NTF2-like_dom_sf"/>
</dbReference>
<dbReference type="InterPro" id="IPR015919">
    <property type="entry name" value="Cadherin-like_sf"/>
</dbReference>
<proteinExistence type="predicted"/>
<accession>A0A8H5HSZ0</accession>
<dbReference type="SUPFAM" id="SSF49313">
    <property type="entry name" value="Cadherin-like"/>
    <property type="match status" value="1"/>
</dbReference>
<keyword evidence="5" id="KW-1185">Reference proteome</keyword>
<feature type="compositionally biased region" description="Low complexity" evidence="1">
    <location>
        <begin position="727"/>
        <end position="742"/>
    </location>
</feature>
<gene>
    <name evidence="4" type="ORF">D9757_004745</name>
</gene>
<dbReference type="EMBL" id="JAACJN010000028">
    <property type="protein sequence ID" value="KAF5388669.1"/>
    <property type="molecule type" value="Genomic_DNA"/>
</dbReference>
<dbReference type="OrthoDB" id="414243at2759"/>
<feature type="region of interest" description="Disordered" evidence="1">
    <location>
        <begin position="712"/>
        <end position="744"/>
    </location>
</feature>
<feature type="chain" id="PRO_5034819632" description="Dystroglycan-type cadherin-like domain-containing protein" evidence="2">
    <location>
        <begin position="21"/>
        <end position="1112"/>
    </location>
</feature>
<dbReference type="InterPro" id="IPR013783">
    <property type="entry name" value="Ig-like_fold"/>
</dbReference>
<evidence type="ECO:0000256" key="1">
    <source>
        <dbReference type="SAM" id="MobiDB-lite"/>
    </source>
</evidence>
<comment type="caution">
    <text evidence="4">The sequence shown here is derived from an EMBL/GenBank/DDBJ whole genome shotgun (WGS) entry which is preliminary data.</text>
</comment>
<dbReference type="Pfam" id="PF05345">
    <property type="entry name" value="He_PIG"/>
    <property type="match status" value="1"/>
</dbReference>
<dbReference type="AlphaFoldDB" id="A0A8H5HSZ0"/>
<feature type="domain" description="Dystroglycan-type cadherin-like" evidence="3">
    <location>
        <begin position="22"/>
        <end position="118"/>
    </location>
</feature>
<evidence type="ECO:0000313" key="5">
    <source>
        <dbReference type="Proteomes" id="UP000518752"/>
    </source>
</evidence>
<dbReference type="Pfam" id="PF13577">
    <property type="entry name" value="SnoaL_4"/>
    <property type="match status" value="1"/>
</dbReference>
<name>A0A8H5HSZ0_9AGAR</name>
<organism evidence="4 5">
    <name type="scientific">Collybiopsis confluens</name>
    <dbReference type="NCBI Taxonomy" id="2823264"/>
    <lineage>
        <taxon>Eukaryota</taxon>
        <taxon>Fungi</taxon>
        <taxon>Dikarya</taxon>
        <taxon>Basidiomycota</taxon>
        <taxon>Agaricomycotina</taxon>
        <taxon>Agaricomycetes</taxon>
        <taxon>Agaricomycetidae</taxon>
        <taxon>Agaricales</taxon>
        <taxon>Marasmiineae</taxon>
        <taxon>Omphalotaceae</taxon>
        <taxon>Collybiopsis</taxon>
    </lineage>
</organism>
<dbReference type="Gene3D" id="2.60.40.10">
    <property type="entry name" value="Immunoglobulins"/>
    <property type="match status" value="1"/>
</dbReference>
<feature type="signal peptide" evidence="2">
    <location>
        <begin position="1"/>
        <end position="20"/>
    </location>
</feature>
<dbReference type="GO" id="GO:0016020">
    <property type="term" value="C:membrane"/>
    <property type="evidence" value="ECO:0007669"/>
    <property type="project" value="InterPro"/>
</dbReference>
<sequence length="1112" mass="121799">MLSHFLSLILALASIPFTTSLSVQISLDDQYPLVAHVGEFYSWTISSRTFNYSSDSSMNYTASPLPTWLNFNANNGTFYGIPSKSDQGEPAITITADDGDDSASTSCNILVTTDSAIIPDLPISSQFYDSNPSMSSVFFLSKNSALYTGVPTLRVPHRWSFSIGFADETFVDDGDDVHYMVLQQDASPVPYKMEFSPGPNTFGGVAPRLDEVGPLSRFSFELRGLISDKYTDGSFPFDLVIADHEFSIDSNSLPTVNITRAANFTIKLGSSNDIAGVQIDGKAVNPSDISMYVNTSGYNWLNWDSEHQLLTGNSEGQNFDSSTGPRLPVTLMSDFNQTIQTVLPLAIEPSFFTVEAFPLYSIPDSGSVWFDIQQYLSNATGEQPADVNMSITTEPSSSASCLALNASSMILGGTVTGDCAASNISVTIAAYSRVTHSTSHATLPMTYPQFKQVTGSPRHGGLSFAAHKKLVLGLCISLGIVGGLSALGTFLASVRRCLRVQDPVLVTEQCQRNLSESDKRWYGLGEDRAGYGWNHESTLPPEKARLGLELTRSPRNYGNIGLGLDPLTRSRTNELMSSSSIGGNNLQIPGVMKKGDFMNRMRETVRNVSDKFGSHSRRKARGITRGVIGKPILLNAREGTAPPVKAIPTRALIDEAGNVSTPASVHFADLTRQLSTDSTSSTASIRTHANEAVVQTASRRPAIPNAIPSRPRLKQVASAMRVPPPKSVSSSSENEGSASGSVLSARVTSQKAKIWKGSDEAAVSSSTDDMFMGIRYVTAWGGDTNDADSRIMIDSVSAVDPDVRPGSSYTVSTRHGLQSTYSLSTADHDRSTVERRIVRADERFEILVAVGMAKRLEAQLISGDPTPKWMEFDLRPRNGKIEVYGLASIADVGEWDVRILDLANGNAAFAMHRDAFEWTKFREIFAEEGYVVTSWSKGKTIDEFIQISRTGFERGDRIMHKVLGTSVEVKGHRGLGKCKGIITQRFQIPCEQGGKCEVDVECQTRFWFWVEKNESGEWKAYIYKGTYEKDKMIPVDPRKIPAIDDAKLATYPYGYRYLGYAQGLQGHDINMNLPQAVGEQRDAMYLAQYKWLDEHAPISEVFKILDIERKTG</sequence>
<reference evidence="4 5" key="1">
    <citation type="journal article" date="2020" name="ISME J.">
        <title>Uncovering the hidden diversity of litter-decomposition mechanisms in mushroom-forming fungi.</title>
        <authorList>
            <person name="Floudas D."/>
            <person name="Bentzer J."/>
            <person name="Ahren D."/>
            <person name="Johansson T."/>
            <person name="Persson P."/>
            <person name="Tunlid A."/>
        </authorList>
    </citation>
    <scope>NUCLEOTIDE SEQUENCE [LARGE SCALE GENOMIC DNA]</scope>
    <source>
        <strain evidence="4 5">CBS 406.79</strain>
    </source>
</reference>
<dbReference type="InterPro" id="IPR037401">
    <property type="entry name" value="SnoaL-like"/>
</dbReference>
<dbReference type="GO" id="GO:0005509">
    <property type="term" value="F:calcium ion binding"/>
    <property type="evidence" value="ECO:0007669"/>
    <property type="project" value="InterPro"/>
</dbReference>
<dbReference type="SMART" id="SM00736">
    <property type="entry name" value="CADG"/>
    <property type="match status" value="1"/>
</dbReference>
<evidence type="ECO:0000259" key="3">
    <source>
        <dbReference type="SMART" id="SM00736"/>
    </source>
</evidence>
<dbReference type="InterPro" id="IPR006644">
    <property type="entry name" value="Cadg"/>
</dbReference>
<keyword evidence="2" id="KW-0732">Signal</keyword>
<protein>
    <recommendedName>
        <fullName evidence="3">Dystroglycan-type cadherin-like domain-containing protein</fullName>
    </recommendedName>
</protein>
<dbReference type="SUPFAM" id="SSF54427">
    <property type="entry name" value="NTF2-like"/>
    <property type="match status" value="1"/>
</dbReference>
<evidence type="ECO:0000313" key="4">
    <source>
        <dbReference type="EMBL" id="KAF5388669.1"/>
    </source>
</evidence>